<dbReference type="PANTHER" id="PTHR40866:SF1">
    <property type="entry name" value="BED-TYPE DOMAIN-CONTAINING PROTEIN"/>
    <property type="match status" value="1"/>
</dbReference>
<keyword evidence="2" id="KW-1185">Reference proteome</keyword>
<dbReference type="AlphaFoldDB" id="V9G341"/>
<dbReference type="eggNOG" id="ENOG502SP1J">
    <property type="taxonomic scope" value="Eukaryota"/>
</dbReference>
<comment type="caution">
    <text evidence="1">The sequence shown here is derived from an EMBL/GenBank/DDBJ whole genome shotgun (WGS) entry which is preliminary data.</text>
</comment>
<dbReference type="EMBL" id="ANIZ01000021">
    <property type="protein sequence ID" value="ETI57607.1"/>
    <property type="molecule type" value="Genomic_DNA"/>
</dbReference>
<evidence type="ECO:0000313" key="1">
    <source>
        <dbReference type="EMBL" id="ETI57607.1"/>
    </source>
</evidence>
<name>V9G341_PHYNI</name>
<dbReference type="HOGENOM" id="CLU_037484_0_0_1"/>
<evidence type="ECO:0008006" key="3">
    <source>
        <dbReference type="Google" id="ProtNLM"/>
    </source>
</evidence>
<dbReference type="OrthoDB" id="90946at2759"/>
<proteinExistence type="predicted"/>
<sequence length="365" mass="40834">MPKNAGICRALFAALSDHYFMCNYCNKLRHQLPSSGYGNLIGHLRGKRPNYEANYIAHASSLAGNLHTFGFVSDKVANIYHWMEWVVDRNMPLSEVDHPTTHSLSRLKPICSKTLTRYMVETTREVKKEITKAIPPIFGVMTTAVIPLDEADLTAVSHCAYIWNILTSFGQSRSDERADAGATDYEESSTFMMLERYVRIRDAIKRVDAVYELMPKPAAHRRIVALVDSLKTFNSVCKKLQEEATSMKSVRLLFDKITEMFPVTALHHSNYLRPDADIVHSPAFGSAVVKVWCARGTEVELTPEKLQALQPFQLKAVTTEATVPSRDSRSQTGARSAGDFATALLQSNPARLSLDIAPHLDYPTN</sequence>
<accession>V9G341</accession>
<dbReference type="PANTHER" id="PTHR40866">
    <property type="entry name" value="BED-TYPE DOMAIN-CONTAINING PROTEIN"/>
    <property type="match status" value="1"/>
</dbReference>
<organism evidence="1 2">
    <name type="scientific">Phytophthora nicotianae P1569</name>
    <dbReference type="NCBI Taxonomy" id="1317065"/>
    <lineage>
        <taxon>Eukaryota</taxon>
        <taxon>Sar</taxon>
        <taxon>Stramenopiles</taxon>
        <taxon>Oomycota</taxon>
        <taxon>Peronosporomycetes</taxon>
        <taxon>Peronosporales</taxon>
        <taxon>Peronosporaceae</taxon>
        <taxon>Phytophthora</taxon>
    </lineage>
</organism>
<reference evidence="1 2" key="1">
    <citation type="submission" date="2013-11" db="EMBL/GenBank/DDBJ databases">
        <title>The Genome Sequence of Phytophthora parasitica P1569.</title>
        <authorList>
            <consortium name="The Broad Institute Genomics Platform"/>
            <person name="Russ C."/>
            <person name="Tyler B."/>
            <person name="Panabieres F."/>
            <person name="Shan W."/>
            <person name="Tripathy S."/>
            <person name="Grunwald N."/>
            <person name="Machado M."/>
            <person name="Johnson C.S."/>
            <person name="Arredondo F."/>
            <person name="Hong C."/>
            <person name="Coffey M."/>
            <person name="Young S.K."/>
            <person name="Zeng Q."/>
            <person name="Gargeya S."/>
            <person name="Fitzgerald M."/>
            <person name="Abouelleil A."/>
            <person name="Alvarado L."/>
            <person name="Chapman S.B."/>
            <person name="Gainer-Dewar J."/>
            <person name="Goldberg J."/>
            <person name="Griggs A."/>
            <person name="Gujja S."/>
            <person name="Hansen M."/>
            <person name="Howarth C."/>
            <person name="Imamovic A."/>
            <person name="Ireland A."/>
            <person name="Larimer J."/>
            <person name="McCowan C."/>
            <person name="Murphy C."/>
            <person name="Pearson M."/>
            <person name="Poon T.W."/>
            <person name="Priest M."/>
            <person name="Roberts A."/>
            <person name="Saif S."/>
            <person name="Shea T."/>
            <person name="Sykes S."/>
            <person name="Wortman J."/>
            <person name="Nusbaum C."/>
            <person name="Birren B."/>
        </authorList>
    </citation>
    <scope>NUCLEOTIDE SEQUENCE [LARGE SCALE GENOMIC DNA]</scope>
    <source>
        <strain evidence="1 2">P1569</strain>
    </source>
</reference>
<evidence type="ECO:0000313" key="2">
    <source>
        <dbReference type="Proteomes" id="UP000018721"/>
    </source>
</evidence>
<gene>
    <name evidence="1" type="ORF">F443_00128</name>
</gene>
<protein>
    <recommendedName>
        <fullName evidence="3">BED-type domain-containing protein</fullName>
    </recommendedName>
</protein>
<dbReference type="Proteomes" id="UP000018721">
    <property type="component" value="Unassembled WGS sequence"/>
</dbReference>